<gene>
    <name evidence="19" type="ORF">H8730_01830</name>
</gene>
<evidence type="ECO:0000256" key="8">
    <source>
        <dbReference type="ARBA" id="ARBA00022679"/>
    </source>
</evidence>
<evidence type="ECO:0000256" key="1">
    <source>
        <dbReference type="ARBA" id="ARBA00003973"/>
    </source>
</evidence>
<comment type="catalytic activity">
    <reaction evidence="16">
        <text>a CDP-1,2-diacyl-sn-glycerol + sn-glycerol 3-phosphate = a 1,2-diacyl-sn-glycero-3-phospho-(1'-sn-glycero-3'-phosphate) + CMP + H(+)</text>
        <dbReference type="Rhea" id="RHEA:12593"/>
        <dbReference type="ChEBI" id="CHEBI:15378"/>
        <dbReference type="ChEBI" id="CHEBI:57597"/>
        <dbReference type="ChEBI" id="CHEBI:58332"/>
        <dbReference type="ChEBI" id="CHEBI:60110"/>
        <dbReference type="ChEBI" id="CHEBI:60377"/>
        <dbReference type="EC" id="2.7.8.5"/>
    </reaction>
</comment>
<comment type="subcellular location">
    <subcellularLocation>
        <location evidence="2">Membrane</location>
        <topology evidence="2">Multi-pass membrane protein</topology>
    </subcellularLocation>
</comment>
<dbReference type="InterPro" id="IPR048254">
    <property type="entry name" value="CDP_ALCOHOL_P_TRANSF_CS"/>
</dbReference>
<feature type="transmembrane region" description="Helical" evidence="18">
    <location>
        <begin position="156"/>
        <end position="173"/>
    </location>
</feature>
<evidence type="ECO:0000256" key="11">
    <source>
        <dbReference type="ARBA" id="ARBA00023098"/>
    </source>
</evidence>
<evidence type="ECO:0000313" key="20">
    <source>
        <dbReference type="Proteomes" id="UP000657006"/>
    </source>
</evidence>
<dbReference type="Gene3D" id="1.20.120.1760">
    <property type="match status" value="1"/>
</dbReference>
<comment type="pathway">
    <text evidence="3">Phospholipid metabolism; phosphatidylglycerol biosynthesis; phosphatidylglycerol from CDP-diacylglycerol: step 1/2.</text>
</comment>
<dbReference type="Proteomes" id="UP000657006">
    <property type="component" value="Unassembled WGS sequence"/>
</dbReference>
<keyword evidence="13" id="KW-0594">Phospholipid biosynthesis</keyword>
<feature type="transmembrane region" description="Helical" evidence="18">
    <location>
        <begin position="91"/>
        <end position="113"/>
    </location>
</feature>
<evidence type="ECO:0000256" key="10">
    <source>
        <dbReference type="ARBA" id="ARBA00022989"/>
    </source>
</evidence>
<dbReference type="InterPro" id="IPR000462">
    <property type="entry name" value="CDP-OH_P_trans"/>
</dbReference>
<dbReference type="GO" id="GO:0046474">
    <property type="term" value="P:glycerophospholipid biosynthetic process"/>
    <property type="evidence" value="ECO:0007669"/>
    <property type="project" value="TreeGrafter"/>
</dbReference>
<dbReference type="PANTHER" id="PTHR14269:SF62">
    <property type="entry name" value="CDP-DIACYLGLYCEROL--GLYCEROL-3-PHOSPHATE 3-PHOSPHATIDYLTRANSFERASE 1, CHLOROPLASTIC"/>
    <property type="match status" value="1"/>
</dbReference>
<evidence type="ECO:0000256" key="17">
    <source>
        <dbReference type="RuleBase" id="RU003750"/>
    </source>
</evidence>
<dbReference type="GO" id="GO:0008444">
    <property type="term" value="F:CDP-diacylglycerol-glycerol-3-phosphate 3-phosphatidyltransferase activity"/>
    <property type="evidence" value="ECO:0007669"/>
    <property type="project" value="UniProtKB-EC"/>
</dbReference>
<evidence type="ECO:0000256" key="16">
    <source>
        <dbReference type="ARBA" id="ARBA00048586"/>
    </source>
</evidence>
<keyword evidence="8 17" id="KW-0808">Transferase</keyword>
<proteinExistence type="inferred from homology"/>
<evidence type="ECO:0000256" key="5">
    <source>
        <dbReference type="ARBA" id="ARBA00013170"/>
    </source>
</evidence>
<keyword evidence="7" id="KW-0444">Lipid biosynthesis</keyword>
<evidence type="ECO:0000256" key="9">
    <source>
        <dbReference type="ARBA" id="ARBA00022692"/>
    </source>
</evidence>
<organism evidence="19 20">
    <name type="scientific">Bianquea renquensis</name>
    <dbReference type="NCBI Taxonomy" id="2763661"/>
    <lineage>
        <taxon>Bacteria</taxon>
        <taxon>Bacillati</taxon>
        <taxon>Bacillota</taxon>
        <taxon>Clostridia</taxon>
        <taxon>Eubacteriales</taxon>
        <taxon>Bianqueaceae</taxon>
        <taxon>Bianquea</taxon>
    </lineage>
</organism>
<reference evidence="19" key="1">
    <citation type="submission" date="2020-08" db="EMBL/GenBank/DDBJ databases">
        <title>Genome public.</title>
        <authorList>
            <person name="Liu C."/>
            <person name="Sun Q."/>
        </authorList>
    </citation>
    <scope>NUCLEOTIDE SEQUENCE</scope>
    <source>
        <strain evidence="19">NSJ-32</strain>
    </source>
</reference>
<dbReference type="GO" id="GO:0016020">
    <property type="term" value="C:membrane"/>
    <property type="evidence" value="ECO:0007669"/>
    <property type="project" value="UniProtKB-SubCell"/>
</dbReference>
<keyword evidence="11" id="KW-0443">Lipid metabolism</keyword>
<keyword evidence="10 18" id="KW-1133">Transmembrane helix</keyword>
<evidence type="ECO:0000256" key="4">
    <source>
        <dbReference type="ARBA" id="ARBA00010441"/>
    </source>
</evidence>
<evidence type="ECO:0000256" key="3">
    <source>
        <dbReference type="ARBA" id="ARBA00005042"/>
    </source>
</evidence>
<evidence type="ECO:0000256" key="13">
    <source>
        <dbReference type="ARBA" id="ARBA00023209"/>
    </source>
</evidence>
<dbReference type="Pfam" id="PF01066">
    <property type="entry name" value="CDP-OH_P_transf"/>
    <property type="match status" value="1"/>
</dbReference>
<comment type="caution">
    <text evidence="19">The sequence shown here is derived from an EMBL/GenBank/DDBJ whole genome shotgun (WGS) entry which is preliminary data.</text>
</comment>
<evidence type="ECO:0000256" key="12">
    <source>
        <dbReference type="ARBA" id="ARBA00023136"/>
    </source>
</evidence>
<feature type="transmembrane region" description="Helical" evidence="18">
    <location>
        <begin position="21"/>
        <end position="44"/>
    </location>
</feature>
<sequence>MNDKSKRIFTIPNILSMIRILLIPVFIALYMNGYGLQAGIILVVSGLTDTADGYIARHYDQITNIGKVLDPIADKLTQGVTAICMCIRHTYIIPLLCLLIVKELFMGVAGLVLLKIKHRPFGACWWGKAATIIFYLFICISIIFEGKISENVMRAMVLGTAIALGFSLVMYVLKYIKIFRGEEEI</sequence>
<evidence type="ECO:0000256" key="2">
    <source>
        <dbReference type="ARBA" id="ARBA00004141"/>
    </source>
</evidence>
<comment type="function">
    <text evidence="1">This protein catalyzes the committed step to the synthesis of the acidic phospholipids.</text>
</comment>
<name>A0A926I0U4_9FIRM</name>
<evidence type="ECO:0000256" key="15">
    <source>
        <dbReference type="ARBA" id="ARBA00033018"/>
    </source>
</evidence>
<evidence type="ECO:0000256" key="18">
    <source>
        <dbReference type="SAM" id="Phobius"/>
    </source>
</evidence>
<evidence type="ECO:0000256" key="7">
    <source>
        <dbReference type="ARBA" id="ARBA00022516"/>
    </source>
</evidence>
<feature type="transmembrane region" description="Helical" evidence="18">
    <location>
        <begin position="125"/>
        <end position="144"/>
    </location>
</feature>
<evidence type="ECO:0000256" key="6">
    <source>
        <dbReference type="ARBA" id="ARBA00014944"/>
    </source>
</evidence>
<comment type="similarity">
    <text evidence="4 17">Belongs to the CDP-alcohol phosphatidyltransferase class-I family.</text>
</comment>
<dbReference type="InterPro" id="IPR043130">
    <property type="entry name" value="CDP-OH_PTrfase_TM_dom"/>
</dbReference>
<dbReference type="AlphaFoldDB" id="A0A926I0U4"/>
<keyword evidence="9 18" id="KW-0812">Transmembrane</keyword>
<evidence type="ECO:0000256" key="14">
    <source>
        <dbReference type="ARBA" id="ARBA00023264"/>
    </source>
</evidence>
<dbReference type="InterPro" id="IPR050324">
    <property type="entry name" value="CDP-alcohol_PTase-I"/>
</dbReference>
<dbReference type="EC" id="2.7.8.5" evidence="5"/>
<dbReference type="EMBL" id="JACRSQ010000002">
    <property type="protein sequence ID" value="MBC8542286.1"/>
    <property type="molecule type" value="Genomic_DNA"/>
</dbReference>
<evidence type="ECO:0000313" key="19">
    <source>
        <dbReference type="EMBL" id="MBC8542286.1"/>
    </source>
</evidence>
<keyword evidence="12 18" id="KW-0472">Membrane</keyword>
<accession>A0A926I0U4</accession>
<protein>
    <recommendedName>
        <fullName evidence="6">CDP-diacylglycerol--glycerol-3-phosphate 3-phosphatidyltransferase</fullName>
        <ecNumber evidence="5">2.7.8.5</ecNumber>
    </recommendedName>
    <alternativeName>
        <fullName evidence="15">Phosphatidylglycerophosphate synthase</fullName>
    </alternativeName>
</protein>
<dbReference type="RefSeq" id="WP_177718641.1">
    <property type="nucleotide sequence ID" value="NZ_JACRSQ010000002.1"/>
</dbReference>
<keyword evidence="14" id="KW-1208">Phospholipid metabolism</keyword>
<dbReference type="PIRSF" id="PIRSF000847">
    <property type="entry name" value="Phos_ph_gly_syn"/>
    <property type="match status" value="1"/>
</dbReference>
<dbReference type="PROSITE" id="PS00379">
    <property type="entry name" value="CDP_ALCOHOL_P_TRANSF"/>
    <property type="match status" value="1"/>
</dbReference>
<keyword evidence="20" id="KW-1185">Reference proteome</keyword>
<dbReference type="InterPro" id="IPR004570">
    <property type="entry name" value="Phosphatidylglycerol_P_synth"/>
</dbReference>
<dbReference type="PANTHER" id="PTHR14269">
    <property type="entry name" value="CDP-DIACYLGLYCEROL--GLYCEROL-3-PHOSPHATE 3-PHOSPHATIDYLTRANSFERASE-RELATED"/>
    <property type="match status" value="1"/>
</dbReference>